<dbReference type="InterPro" id="IPR006696">
    <property type="entry name" value="DUF423"/>
</dbReference>
<dbReference type="Pfam" id="PF04241">
    <property type="entry name" value="DUF423"/>
    <property type="match status" value="1"/>
</dbReference>
<keyword evidence="1" id="KW-0472">Membrane</keyword>
<keyword evidence="1" id="KW-1133">Transmembrane helix</keyword>
<keyword evidence="3" id="KW-1185">Reference proteome</keyword>
<protein>
    <submittedName>
        <fullName evidence="2">DUF423 domain-containing protein</fullName>
    </submittedName>
</protein>
<proteinExistence type="predicted"/>
<accession>A0A506U8I3</accession>
<sequence>MPALALPGRILLFFAGLIGASGVALAAAAYHGSNPMLQSAALICLAHGPALIGLAILSGRIKAALAAGIVMIFGTALFAGDIIAKTYAGTSLFFLAAPIGGSSVILSWVLVAVAALIPARGGA</sequence>
<dbReference type="OrthoDB" id="7173378at2"/>
<feature type="transmembrane region" description="Helical" evidence="1">
    <location>
        <begin position="64"/>
        <end position="84"/>
    </location>
</feature>
<dbReference type="AlphaFoldDB" id="A0A506U8I3"/>
<feature type="transmembrane region" description="Helical" evidence="1">
    <location>
        <begin position="36"/>
        <end position="57"/>
    </location>
</feature>
<dbReference type="Proteomes" id="UP000318801">
    <property type="component" value="Unassembled WGS sequence"/>
</dbReference>
<reference evidence="2 3" key="1">
    <citation type="submission" date="2019-06" db="EMBL/GenBank/DDBJ databases">
        <authorList>
            <person name="Li M."/>
        </authorList>
    </citation>
    <scope>NUCLEOTIDE SEQUENCE [LARGE SCALE GENOMIC DNA]</scope>
    <source>
        <strain evidence="2 3">BGMRC2036</strain>
    </source>
</reference>
<evidence type="ECO:0000313" key="2">
    <source>
        <dbReference type="EMBL" id="TPW28869.1"/>
    </source>
</evidence>
<dbReference type="RefSeq" id="WP_141150067.1">
    <property type="nucleotide sequence ID" value="NZ_VHLG01000011.1"/>
</dbReference>
<evidence type="ECO:0000256" key="1">
    <source>
        <dbReference type="SAM" id="Phobius"/>
    </source>
</evidence>
<comment type="caution">
    <text evidence="2">The sequence shown here is derived from an EMBL/GenBank/DDBJ whole genome shotgun (WGS) entry which is preliminary data.</text>
</comment>
<gene>
    <name evidence="2" type="ORF">FJU08_16210</name>
</gene>
<keyword evidence="1" id="KW-0812">Transmembrane</keyword>
<dbReference type="EMBL" id="VHLG01000011">
    <property type="protein sequence ID" value="TPW28869.1"/>
    <property type="molecule type" value="Genomic_DNA"/>
</dbReference>
<organism evidence="2 3">
    <name type="scientific">Martelella alba</name>
    <dbReference type="NCBI Taxonomy" id="2590451"/>
    <lineage>
        <taxon>Bacteria</taxon>
        <taxon>Pseudomonadati</taxon>
        <taxon>Pseudomonadota</taxon>
        <taxon>Alphaproteobacteria</taxon>
        <taxon>Hyphomicrobiales</taxon>
        <taxon>Aurantimonadaceae</taxon>
        <taxon>Martelella</taxon>
    </lineage>
</organism>
<name>A0A506U8I3_9HYPH</name>
<evidence type="ECO:0000313" key="3">
    <source>
        <dbReference type="Proteomes" id="UP000318801"/>
    </source>
</evidence>
<feature type="transmembrane region" description="Helical" evidence="1">
    <location>
        <begin position="90"/>
        <end position="117"/>
    </location>
</feature>